<dbReference type="AlphaFoldDB" id="A0A830HKP2"/>
<gene>
    <name evidence="3" type="ORF">PPROV_000433700</name>
</gene>
<feature type="coiled-coil region" evidence="1">
    <location>
        <begin position="46"/>
        <end position="87"/>
    </location>
</feature>
<reference evidence="3" key="1">
    <citation type="submission" date="2020-10" db="EMBL/GenBank/DDBJ databases">
        <title>Unveiling of a novel bifunctional photoreceptor, Dualchrome1, isolated from a cosmopolitan green alga.</title>
        <authorList>
            <person name="Suzuki S."/>
            <person name="Kawachi M."/>
        </authorList>
    </citation>
    <scope>NUCLEOTIDE SEQUENCE</scope>
    <source>
        <strain evidence="3">NIES 2893</strain>
    </source>
</reference>
<feature type="compositionally biased region" description="Basic and acidic residues" evidence="2">
    <location>
        <begin position="116"/>
        <end position="138"/>
    </location>
</feature>
<protein>
    <submittedName>
        <fullName evidence="3">Uncharacterized protein</fullName>
    </submittedName>
</protein>
<dbReference type="EMBL" id="BNJQ01000010">
    <property type="protein sequence ID" value="GHP05587.1"/>
    <property type="molecule type" value="Genomic_DNA"/>
</dbReference>
<proteinExistence type="predicted"/>
<feature type="compositionally biased region" description="Acidic residues" evidence="2">
    <location>
        <begin position="246"/>
        <end position="256"/>
    </location>
</feature>
<dbReference type="Proteomes" id="UP000660262">
    <property type="component" value="Unassembled WGS sequence"/>
</dbReference>
<evidence type="ECO:0000256" key="1">
    <source>
        <dbReference type="SAM" id="Coils"/>
    </source>
</evidence>
<sequence length="283" mass="30466">MLCRNPTLLRRTHAHGTATRAAFSARHCRRVACKSTGGDDDQSAVIEAMARQIEDAREAASKAARRAGSAEAEAKQLTEALEVADRARRAAVAEVTALLAKQREAALRETFGSNEDDFKATSRDNTKQDSKEVVKTEKPATPQTPIEQLPEDLPAREWKALLAAALDARDRAIEQRDEFKRVAFESTRRADITLEQLVVAKRQLAAAEGSGGVDTTKDAEAALKDGAARGEMGAVLDQLLAAEGGGGDDDDEEDADKEEKEKEEGNPVGGADNDDDDLVMRLG</sequence>
<comment type="caution">
    <text evidence="3">The sequence shown here is derived from an EMBL/GenBank/DDBJ whole genome shotgun (WGS) entry which is preliminary data.</text>
</comment>
<name>A0A830HKP2_9CHLO</name>
<keyword evidence="4" id="KW-1185">Reference proteome</keyword>
<organism evidence="3 4">
    <name type="scientific">Pycnococcus provasolii</name>
    <dbReference type="NCBI Taxonomy" id="41880"/>
    <lineage>
        <taxon>Eukaryota</taxon>
        <taxon>Viridiplantae</taxon>
        <taxon>Chlorophyta</taxon>
        <taxon>Pseudoscourfieldiophyceae</taxon>
        <taxon>Pseudoscourfieldiales</taxon>
        <taxon>Pycnococcaceae</taxon>
        <taxon>Pycnococcus</taxon>
    </lineage>
</organism>
<accession>A0A830HKP2</accession>
<evidence type="ECO:0000313" key="3">
    <source>
        <dbReference type="EMBL" id="GHP05587.1"/>
    </source>
</evidence>
<keyword evidence="1" id="KW-0175">Coiled coil</keyword>
<evidence type="ECO:0000313" key="4">
    <source>
        <dbReference type="Proteomes" id="UP000660262"/>
    </source>
</evidence>
<evidence type="ECO:0000256" key="2">
    <source>
        <dbReference type="SAM" id="MobiDB-lite"/>
    </source>
</evidence>
<feature type="region of interest" description="Disordered" evidence="2">
    <location>
        <begin position="234"/>
        <end position="283"/>
    </location>
</feature>
<feature type="region of interest" description="Disordered" evidence="2">
    <location>
        <begin position="115"/>
        <end position="147"/>
    </location>
</feature>